<organism evidence="3 4">
    <name type="scientific">Streptomyces pseudovenezuelae</name>
    <dbReference type="NCBI Taxonomy" id="67350"/>
    <lineage>
        <taxon>Bacteria</taxon>
        <taxon>Bacillati</taxon>
        <taxon>Actinomycetota</taxon>
        <taxon>Actinomycetes</taxon>
        <taxon>Kitasatosporales</taxon>
        <taxon>Streptomycetaceae</taxon>
        <taxon>Streptomyces</taxon>
        <taxon>Streptomyces aurantiacus group</taxon>
    </lineage>
</organism>
<dbReference type="EMBL" id="JARXVH010000005">
    <property type="protein sequence ID" value="MDH6216467.1"/>
    <property type="molecule type" value="Genomic_DNA"/>
</dbReference>
<feature type="compositionally biased region" description="Acidic residues" evidence="1">
    <location>
        <begin position="1"/>
        <end position="10"/>
    </location>
</feature>
<keyword evidence="4" id="KW-1185">Reference proteome</keyword>
<dbReference type="RefSeq" id="WP_432423095.1">
    <property type="nucleotide sequence ID" value="NZ_JARXVH010000005.1"/>
</dbReference>
<evidence type="ECO:0000313" key="4">
    <source>
        <dbReference type="Proteomes" id="UP001160499"/>
    </source>
</evidence>
<dbReference type="Proteomes" id="UP001160499">
    <property type="component" value="Unassembled WGS sequence"/>
</dbReference>
<evidence type="ECO:0000256" key="1">
    <source>
        <dbReference type="SAM" id="MobiDB-lite"/>
    </source>
</evidence>
<sequence length="634" mass="63240">MNTERPDDDTPASGGEAAKGEPEAGASGSEAVRGAETGAPEDAAQTSSAEETPAVASGAEEAPVEASGAGEARARDDEGAESQAPGAEAGVRDGADTESEAPGAEAGDAETAGASADAHAPVPEEAPDAGEADLGSAEVPGPHESEDTPPNRRRPRVLVASVAAAVLLVGGGGAYLAATASGGDGGSDPGAAASGGDGGTPPQLVLDGYAESGSNGIAPGEPNPYGVTYKVDGSLPDGPDSAPVYRATGEVTKDEVTRLAKALGVDGSPVVKGQAWQVGPDKDGSGPSLVVDKAAPGTWTFHRFAAGTDACKSMTVCPQDPANPAGDTVSEAAAKKAAAPVLKAIGQDDAKVDASQVMGAQRVVNADPTVGGLPTYGWTTGITVSAQGEVVGGTGQLKAPVKDDTYPVLSAKKTLALMNAAPTTDHRMGIGGCASSVPLKDRLEAPCGSSTSQPTRETVTVGDAVFGLAARSVDGRQALVPSWLFQVRSAGAADAFRVTYPAVDPKYLASPSTTPTGEPSPTASTPGDEPTAAPEPRDVEVQGYSADGRELTVTFTGGVCADYKATASESGDEVTATVTETPWKDKVCIMIAKEIQKTVRLDEPLGDRKVVGSGGKGIPLEKAGARLPQASMAQ</sequence>
<comment type="caution">
    <text evidence="3">The sequence shown here is derived from an EMBL/GenBank/DDBJ whole genome shotgun (WGS) entry which is preliminary data.</text>
</comment>
<evidence type="ECO:0000256" key="2">
    <source>
        <dbReference type="SAM" id="Phobius"/>
    </source>
</evidence>
<evidence type="ECO:0008006" key="5">
    <source>
        <dbReference type="Google" id="ProtNLM"/>
    </source>
</evidence>
<feature type="region of interest" description="Disordered" evidence="1">
    <location>
        <begin position="606"/>
        <end position="634"/>
    </location>
</feature>
<feature type="region of interest" description="Disordered" evidence="1">
    <location>
        <begin position="1"/>
        <end position="156"/>
    </location>
</feature>
<evidence type="ECO:0000313" key="3">
    <source>
        <dbReference type="EMBL" id="MDH6216467.1"/>
    </source>
</evidence>
<keyword evidence="2" id="KW-1133">Transmembrane helix</keyword>
<reference evidence="3 4" key="1">
    <citation type="submission" date="2023-04" db="EMBL/GenBank/DDBJ databases">
        <title>Forest soil microbial communities from Buena Vista Peninsula, Colon Province, Panama.</title>
        <authorList>
            <person name="Bouskill N."/>
        </authorList>
    </citation>
    <scope>NUCLEOTIDE SEQUENCE [LARGE SCALE GENOMIC DNA]</scope>
    <source>
        <strain evidence="3 4">GGS1</strain>
    </source>
</reference>
<feature type="compositionally biased region" description="Low complexity" evidence="1">
    <location>
        <begin position="509"/>
        <end position="527"/>
    </location>
</feature>
<feature type="compositionally biased region" description="Basic and acidic residues" evidence="1">
    <location>
        <begin position="141"/>
        <end position="150"/>
    </location>
</feature>
<keyword evidence="2" id="KW-0472">Membrane</keyword>
<name>A0ABT6LJJ3_9ACTN</name>
<feature type="transmembrane region" description="Helical" evidence="2">
    <location>
        <begin position="157"/>
        <end position="178"/>
    </location>
</feature>
<gene>
    <name evidence="3" type="ORF">M2283_003784</name>
</gene>
<proteinExistence type="predicted"/>
<feature type="region of interest" description="Disordered" evidence="1">
    <location>
        <begin position="176"/>
        <end position="225"/>
    </location>
</feature>
<accession>A0ABT6LJJ3</accession>
<protein>
    <recommendedName>
        <fullName evidence="5">Large membrane protein</fullName>
    </recommendedName>
</protein>
<feature type="compositionally biased region" description="Low complexity" evidence="1">
    <location>
        <begin position="100"/>
        <end position="120"/>
    </location>
</feature>
<feature type="region of interest" description="Disordered" evidence="1">
    <location>
        <begin position="509"/>
        <end position="536"/>
    </location>
</feature>
<keyword evidence="2" id="KW-0812">Transmembrane</keyword>
<feature type="compositionally biased region" description="Gly residues" evidence="1">
    <location>
        <begin position="182"/>
        <end position="199"/>
    </location>
</feature>